<protein>
    <submittedName>
        <fullName evidence="2">Uncharacterized protein</fullName>
    </submittedName>
</protein>
<dbReference type="Proteomes" id="UP001221142">
    <property type="component" value="Unassembled WGS sequence"/>
</dbReference>
<accession>A0AAD7BJD0</accession>
<sequence length="537" mass="59097">MPRQLVKLLSAKTDLEYRLHSLQDDRMSAANAATSGLEEEGTSAHPGTELDDEVVDTEQELDPTSSASSPLTQLSGEQDNFVSVEETSINPGFGQWGFGGGTPSNDSVTAALSRQGSIAGYEPFFRAGGRSIDLFCNEPLAVSVERLHGSYDPADTAQDDPLLIFGAVDGVLPGYAPNQTLLLRDVVIRYGSEQRNFLWDNVSSAVIAVNQYDASSVSLILDGLTAFTGRTFATRLVVDPNFGFLYRLEEYEDEVQIRFVFSMLQLRLMRADENIRKQLKRIRRTITGVENEGSISSANSTLSEVRLQYGTVSKSHELHRMLARKDYGQRVALIDPEVQRAMAKSIRDVEDINPDPYRRRSRQGAIPTIRELNEERDRPTRTGYLGPPHNVRFAAQASSTISAFQRLPTISTLPGVGKIPNLAHAALGTQSSNGRPSMMRTGNQMKGVLPPPAATQDVKILPEVIHRVEEVRDRVHMEEVRRKEMVVVQVEDLAVVGVQAIQVEAVSGAMEVSAEETGVILEGIQVVEEVEARLVQL</sequence>
<gene>
    <name evidence="2" type="ORF">FB45DRAFT_1032067</name>
</gene>
<organism evidence="2 3">
    <name type="scientific">Roridomyces roridus</name>
    <dbReference type="NCBI Taxonomy" id="1738132"/>
    <lineage>
        <taxon>Eukaryota</taxon>
        <taxon>Fungi</taxon>
        <taxon>Dikarya</taxon>
        <taxon>Basidiomycota</taxon>
        <taxon>Agaricomycotina</taxon>
        <taxon>Agaricomycetes</taxon>
        <taxon>Agaricomycetidae</taxon>
        <taxon>Agaricales</taxon>
        <taxon>Marasmiineae</taxon>
        <taxon>Mycenaceae</taxon>
        <taxon>Roridomyces</taxon>
    </lineage>
</organism>
<dbReference type="EMBL" id="JARKIF010000015">
    <property type="protein sequence ID" value="KAJ7622401.1"/>
    <property type="molecule type" value="Genomic_DNA"/>
</dbReference>
<evidence type="ECO:0000313" key="3">
    <source>
        <dbReference type="Proteomes" id="UP001221142"/>
    </source>
</evidence>
<proteinExistence type="predicted"/>
<keyword evidence="3" id="KW-1185">Reference proteome</keyword>
<dbReference type="AlphaFoldDB" id="A0AAD7BJD0"/>
<evidence type="ECO:0000313" key="2">
    <source>
        <dbReference type="EMBL" id="KAJ7622401.1"/>
    </source>
</evidence>
<reference evidence="2" key="1">
    <citation type="submission" date="2023-03" db="EMBL/GenBank/DDBJ databases">
        <title>Massive genome expansion in bonnet fungi (Mycena s.s.) driven by repeated elements and novel gene families across ecological guilds.</title>
        <authorList>
            <consortium name="Lawrence Berkeley National Laboratory"/>
            <person name="Harder C.B."/>
            <person name="Miyauchi S."/>
            <person name="Viragh M."/>
            <person name="Kuo A."/>
            <person name="Thoen E."/>
            <person name="Andreopoulos B."/>
            <person name="Lu D."/>
            <person name="Skrede I."/>
            <person name="Drula E."/>
            <person name="Henrissat B."/>
            <person name="Morin E."/>
            <person name="Kohler A."/>
            <person name="Barry K."/>
            <person name="LaButti K."/>
            <person name="Morin E."/>
            <person name="Salamov A."/>
            <person name="Lipzen A."/>
            <person name="Mereny Z."/>
            <person name="Hegedus B."/>
            <person name="Baldrian P."/>
            <person name="Stursova M."/>
            <person name="Weitz H."/>
            <person name="Taylor A."/>
            <person name="Grigoriev I.V."/>
            <person name="Nagy L.G."/>
            <person name="Martin F."/>
            <person name="Kauserud H."/>
        </authorList>
    </citation>
    <scope>NUCLEOTIDE SEQUENCE</scope>
    <source>
        <strain evidence="2">9284</strain>
    </source>
</reference>
<evidence type="ECO:0000256" key="1">
    <source>
        <dbReference type="SAM" id="MobiDB-lite"/>
    </source>
</evidence>
<feature type="compositionally biased region" description="Acidic residues" evidence="1">
    <location>
        <begin position="49"/>
        <end position="61"/>
    </location>
</feature>
<comment type="caution">
    <text evidence="2">The sequence shown here is derived from an EMBL/GenBank/DDBJ whole genome shotgun (WGS) entry which is preliminary data.</text>
</comment>
<feature type="compositionally biased region" description="Polar residues" evidence="1">
    <location>
        <begin position="62"/>
        <end position="76"/>
    </location>
</feature>
<feature type="region of interest" description="Disordered" evidence="1">
    <location>
        <begin position="29"/>
        <end position="76"/>
    </location>
</feature>
<name>A0AAD7BJD0_9AGAR</name>